<comment type="caution">
    <text evidence="6">The sequence shown here is derived from an EMBL/GenBank/DDBJ whole genome shotgun (WGS) entry which is preliminary data.</text>
</comment>
<accession>A0ABW0RI03</accession>
<organism evidence="6 7">
    <name type="scientific">Marinobacter koreensis</name>
    <dbReference type="NCBI Taxonomy" id="335974"/>
    <lineage>
        <taxon>Bacteria</taxon>
        <taxon>Pseudomonadati</taxon>
        <taxon>Pseudomonadota</taxon>
        <taxon>Gammaproteobacteria</taxon>
        <taxon>Pseudomonadales</taxon>
        <taxon>Marinobacteraceae</taxon>
        <taxon>Marinobacter</taxon>
    </lineage>
</organism>
<dbReference type="InterPro" id="IPR012349">
    <property type="entry name" value="Split_barrel_FMN-bd"/>
</dbReference>
<keyword evidence="7" id="KW-1185">Reference proteome</keyword>
<dbReference type="SUPFAM" id="SSF50475">
    <property type="entry name" value="FMN-binding split barrel"/>
    <property type="match status" value="1"/>
</dbReference>
<evidence type="ECO:0000259" key="5">
    <source>
        <dbReference type="SMART" id="SM00903"/>
    </source>
</evidence>
<keyword evidence="6" id="KW-0560">Oxidoreductase</keyword>
<evidence type="ECO:0000256" key="4">
    <source>
        <dbReference type="ARBA" id="ARBA00038054"/>
    </source>
</evidence>
<dbReference type="Pfam" id="PF01613">
    <property type="entry name" value="Flavin_Reduct"/>
    <property type="match status" value="1"/>
</dbReference>
<keyword evidence="3" id="KW-0288">FMN</keyword>
<comment type="cofactor">
    <cofactor evidence="1">
        <name>FMN</name>
        <dbReference type="ChEBI" id="CHEBI:58210"/>
    </cofactor>
</comment>
<dbReference type="GO" id="GO:0016491">
    <property type="term" value="F:oxidoreductase activity"/>
    <property type="evidence" value="ECO:0007669"/>
    <property type="project" value="UniProtKB-KW"/>
</dbReference>
<proteinExistence type="inferred from homology"/>
<dbReference type="Gene3D" id="2.30.110.10">
    <property type="entry name" value="Electron Transport, Fmn-binding Protein, Chain A"/>
    <property type="match status" value="1"/>
</dbReference>
<dbReference type="InterPro" id="IPR002563">
    <property type="entry name" value="Flavin_Rdtase-like_dom"/>
</dbReference>
<evidence type="ECO:0000313" key="6">
    <source>
        <dbReference type="EMBL" id="MFC5543707.1"/>
    </source>
</evidence>
<comment type="similarity">
    <text evidence="4">Belongs to the flavoredoxin family.</text>
</comment>
<keyword evidence="2" id="KW-0285">Flavoprotein</keyword>
<evidence type="ECO:0000313" key="7">
    <source>
        <dbReference type="Proteomes" id="UP001596055"/>
    </source>
</evidence>
<evidence type="ECO:0000256" key="3">
    <source>
        <dbReference type="ARBA" id="ARBA00022643"/>
    </source>
</evidence>
<evidence type="ECO:0000256" key="2">
    <source>
        <dbReference type="ARBA" id="ARBA00022630"/>
    </source>
</evidence>
<dbReference type="SMART" id="SM00903">
    <property type="entry name" value="Flavin_Reduct"/>
    <property type="match status" value="1"/>
</dbReference>
<sequence>MQIEFDGMDPKDVYHILTQTVIPRPVAWVLSENPDGDYNLAPFSFFTPITSNPPLLMFSVGRKPTDGSFKDTRVNIEARGHFVVHIAHRELAGAMTETARTLPHGESELTNLDLQLEDFEGSPLPRLRDCRVAFACELYDIKEIGPGPQSLVFGKINGIYVADEVTKQDEKGRLRFDGSAIDPVGRLGGSEYVTFGEVLKIPRPS</sequence>
<name>A0ABW0RI03_9GAMM</name>
<dbReference type="PANTHER" id="PTHR33798">
    <property type="entry name" value="FLAVOPROTEIN OXYGENASE"/>
    <property type="match status" value="1"/>
</dbReference>
<protein>
    <submittedName>
        <fullName evidence="6">Flavin reductase family protein</fullName>
        <ecNumber evidence="6">1.5.1.-</ecNumber>
    </submittedName>
</protein>
<dbReference type="EC" id="1.5.1.-" evidence="6"/>
<reference evidence="7" key="1">
    <citation type="journal article" date="2019" name="Int. J. Syst. Evol. Microbiol.">
        <title>The Global Catalogue of Microorganisms (GCM) 10K type strain sequencing project: providing services to taxonomists for standard genome sequencing and annotation.</title>
        <authorList>
            <consortium name="The Broad Institute Genomics Platform"/>
            <consortium name="The Broad Institute Genome Sequencing Center for Infectious Disease"/>
            <person name="Wu L."/>
            <person name="Ma J."/>
        </authorList>
    </citation>
    <scope>NUCLEOTIDE SEQUENCE [LARGE SCALE GENOMIC DNA]</scope>
    <source>
        <strain evidence="7">CGMCC 4.1799</strain>
    </source>
</reference>
<dbReference type="RefSeq" id="WP_248157543.1">
    <property type="nucleotide sequence ID" value="NZ_JAKZAJ010000003.1"/>
</dbReference>
<dbReference type="Proteomes" id="UP001596055">
    <property type="component" value="Unassembled WGS sequence"/>
</dbReference>
<feature type="domain" description="Flavin reductase like" evidence="5">
    <location>
        <begin position="19"/>
        <end position="182"/>
    </location>
</feature>
<evidence type="ECO:0000256" key="1">
    <source>
        <dbReference type="ARBA" id="ARBA00001917"/>
    </source>
</evidence>
<gene>
    <name evidence="6" type="ORF">ACFPQA_01445</name>
</gene>
<dbReference type="EMBL" id="JBHSNL010000001">
    <property type="protein sequence ID" value="MFC5543707.1"/>
    <property type="molecule type" value="Genomic_DNA"/>
</dbReference>
<dbReference type="PANTHER" id="PTHR33798:SF5">
    <property type="entry name" value="FLAVIN REDUCTASE LIKE DOMAIN-CONTAINING PROTEIN"/>
    <property type="match status" value="1"/>
</dbReference>